<name>A0A2V3J0K7_9FLOR</name>
<dbReference type="AlphaFoldDB" id="A0A2V3J0K7"/>
<proteinExistence type="predicted"/>
<dbReference type="Proteomes" id="UP000247409">
    <property type="component" value="Unassembled WGS sequence"/>
</dbReference>
<comment type="caution">
    <text evidence="1">The sequence shown here is derived from an EMBL/GenBank/DDBJ whole genome shotgun (WGS) entry which is preliminary data.</text>
</comment>
<evidence type="ECO:0000313" key="2">
    <source>
        <dbReference type="Proteomes" id="UP000247409"/>
    </source>
</evidence>
<evidence type="ECO:0000313" key="1">
    <source>
        <dbReference type="EMBL" id="PXF46900.1"/>
    </source>
</evidence>
<accession>A0A2V3J0K7</accession>
<organism evidence="1 2">
    <name type="scientific">Gracilariopsis chorda</name>
    <dbReference type="NCBI Taxonomy" id="448386"/>
    <lineage>
        <taxon>Eukaryota</taxon>
        <taxon>Rhodophyta</taxon>
        <taxon>Florideophyceae</taxon>
        <taxon>Rhodymeniophycidae</taxon>
        <taxon>Gracilariales</taxon>
        <taxon>Gracilariaceae</taxon>
        <taxon>Gracilariopsis</taxon>
    </lineage>
</organism>
<keyword evidence="2" id="KW-1185">Reference proteome</keyword>
<protein>
    <submittedName>
        <fullName evidence="1">Uncharacterized protein</fullName>
    </submittedName>
</protein>
<reference evidence="1 2" key="1">
    <citation type="journal article" date="2018" name="Mol. Biol. Evol.">
        <title>Analysis of the draft genome of the red seaweed Gracilariopsis chorda provides insights into genome size evolution in Rhodophyta.</title>
        <authorList>
            <person name="Lee J."/>
            <person name="Yang E.C."/>
            <person name="Graf L."/>
            <person name="Yang J.H."/>
            <person name="Qiu H."/>
            <person name="Zel Zion U."/>
            <person name="Chan C.X."/>
            <person name="Stephens T.G."/>
            <person name="Weber A.P.M."/>
            <person name="Boo G.H."/>
            <person name="Boo S.M."/>
            <person name="Kim K.M."/>
            <person name="Shin Y."/>
            <person name="Jung M."/>
            <person name="Lee S.J."/>
            <person name="Yim H.S."/>
            <person name="Lee J.H."/>
            <person name="Bhattacharya D."/>
            <person name="Yoon H.S."/>
        </authorList>
    </citation>
    <scope>NUCLEOTIDE SEQUENCE [LARGE SCALE GENOMIC DNA]</scope>
    <source>
        <strain evidence="1 2">SKKU-2015</strain>
        <tissue evidence="1">Whole body</tissue>
    </source>
</reference>
<sequence length="141" mass="15923">MGKLSRGKTAGSYTVSNSNIIRESWSVGAKGQCHGSLMNIVQRSLKVLEQRRDEILVSLSFYEICRSLCVLLDLQSVRVHALQKLWKVEQKSVVEQVGTELWKVGIAQKGYERSGEHDVATLRFHDVLLDIARKEAEMHGE</sequence>
<gene>
    <name evidence="1" type="ORF">BWQ96_03238</name>
</gene>
<dbReference type="EMBL" id="NBIV01000031">
    <property type="protein sequence ID" value="PXF46900.1"/>
    <property type="molecule type" value="Genomic_DNA"/>
</dbReference>